<dbReference type="PROSITE" id="PS51077">
    <property type="entry name" value="HTH_ICLR"/>
    <property type="match status" value="1"/>
</dbReference>
<dbReference type="InterPro" id="IPR036388">
    <property type="entry name" value="WH-like_DNA-bd_sf"/>
</dbReference>
<dbReference type="InterPro" id="IPR005471">
    <property type="entry name" value="Tscrpt_reg_IclR_N"/>
</dbReference>
<evidence type="ECO:0000313" key="7">
    <source>
        <dbReference type="Proteomes" id="UP000254869"/>
    </source>
</evidence>
<keyword evidence="7" id="KW-1185">Reference proteome</keyword>
<proteinExistence type="predicted"/>
<evidence type="ECO:0000256" key="2">
    <source>
        <dbReference type="ARBA" id="ARBA00023125"/>
    </source>
</evidence>
<dbReference type="Proteomes" id="UP000254869">
    <property type="component" value="Unassembled WGS sequence"/>
</dbReference>
<evidence type="ECO:0000256" key="1">
    <source>
        <dbReference type="ARBA" id="ARBA00023015"/>
    </source>
</evidence>
<dbReference type="Gene3D" id="1.10.10.10">
    <property type="entry name" value="Winged helix-like DNA-binding domain superfamily/Winged helix DNA-binding domain"/>
    <property type="match status" value="1"/>
</dbReference>
<dbReference type="GO" id="GO:0003700">
    <property type="term" value="F:DNA-binding transcription factor activity"/>
    <property type="evidence" value="ECO:0007669"/>
    <property type="project" value="TreeGrafter"/>
</dbReference>
<dbReference type="Gene3D" id="3.30.450.40">
    <property type="match status" value="1"/>
</dbReference>
<sequence length="253" mass="26447">MARSSSGESVLSRAVRIFEAFDADTPAVSVSELARRTGIPLATTSRLVTELVGYGWLRRDGSGRVRIGMRVWELVSRASPTLGLREAAMPFMQDLHAVVGNHVQLGVRQGHEVLYIERLSAPGAVRNLSRLAGRLPLHASSAGVVLLADSPANLQESVLAGPLPAFTPNTVTEPKALRALLDAVRRAEFVCLVGHIDKTTTSIAAPVRGAGGHTVAALALIVPNGGAARTYIPAVQATAHGISRALGAPVTPG</sequence>
<dbReference type="PROSITE" id="PS51078">
    <property type="entry name" value="ICLR_ED"/>
    <property type="match status" value="1"/>
</dbReference>
<keyword evidence="3" id="KW-0804">Transcription</keyword>
<gene>
    <name evidence="6" type="ORF">DFR76_11691</name>
</gene>
<dbReference type="STRING" id="1210086.GCA_001613105_06238"/>
<evidence type="ECO:0000259" key="4">
    <source>
        <dbReference type="PROSITE" id="PS51077"/>
    </source>
</evidence>
<dbReference type="GO" id="GO:0045892">
    <property type="term" value="P:negative regulation of DNA-templated transcription"/>
    <property type="evidence" value="ECO:0007669"/>
    <property type="project" value="TreeGrafter"/>
</dbReference>
<dbReference type="SMART" id="SM00346">
    <property type="entry name" value="HTH_ICLR"/>
    <property type="match status" value="1"/>
</dbReference>
<evidence type="ECO:0000313" key="6">
    <source>
        <dbReference type="EMBL" id="RDI60357.1"/>
    </source>
</evidence>
<protein>
    <submittedName>
        <fullName evidence="6">IclR family transcriptional regulator</fullName>
    </submittedName>
</protein>
<dbReference type="InterPro" id="IPR050707">
    <property type="entry name" value="HTH_MetabolicPath_Reg"/>
</dbReference>
<accession>A0A370HPH7</accession>
<organism evidence="6 7">
    <name type="scientific">Nocardia pseudobrasiliensis</name>
    <dbReference type="NCBI Taxonomy" id="45979"/>
    <lineage>
        <taxon>Bacteria</taxon>
        <taxon>Bacillati</taxon>
        <taxon>Actinomycetota</taxon>
        <taxon>Actinomycetes</taxon>
        <taxon>Mycobacteriales</taxon>
        <taxon>Nocardiaceae</taxon>
        <taxon>Nocardia</taxon>
    </lineage>
</organism>
<evidence type="ECO:0000256" key="3">
    <source>
        <dbReference type="ARBA" id="ARBA00023163"/>
    </source>
</evidence>
<comment type="caution">
    <text evidence="6">The sequence shown here is derived from an EMBL/GenBank/DDBJ whole genome shotgun (WGS) entry which is preliminary data.</text>
</comment>
<keyword evidence="1" id="KW-0805">Transcription regulation</keyword>
<feature type="domain" description="HTH iclR-type" evidence="4">
    <location>
        <begin position="8"/>
        <end position="69"/>
    </location>
</feature>
<keyword evidence="2" id="KW-0238">DNA-binding</keyword>
<dbReference type="InterPro" id="IPR036390">
    <property type="entry name" value="WH_DNA-bd_sf"/>
</dbReference>
<name>A0A370HPH7_9NOCA</name>
<dbReference type="InterPro" id="IPR014757">
    <property type="entry name" value="Tscrpt_reg_IclR_C"/>
</dbReference>
<dbReference type="Pfam" id="PF09339">
    <property type="entry name" value="HTH_IclR"/>
    <property type="match status" value="1"/>
</dbReference>
<dbReference type="SUPFAM" id="SSF55781">
    <property type="entry name" value="GAF domain-like"/>
    <property type="match status" value="1"/>
</dbReference>
<reference evidence="6 7" key="1">
    <citation type="submission" date="2018-07" db="EMBL/GenBank/DDBJ databases">
        <title>Genomic Encyclopedia of Type Strains, Phase IV (KMG-IV): sequencing the most valuable type-strain genomes for metagenomic binning, comparative biology and taxonomic classification.</title>
        <authorList>
            <person name="Goeker M."/>
        </authorList>
    </citation>
    <scope>NUCLEOTIDE SEQUENCE [LARGE SCALE GENOMIC DNA]</scope>
    <source>
        <strain evidence="6 7">DSM 44290</strain>
    </source>
</reference>
<dbReference type="InterPro" id="IPR029016">
    <property type="entry name" value="GAF-like_dom_sf"/>
</dbReference>
<dbReference type="AlphaFoldDB" id="A0A370HPH7"/>
<dbReference type="RefSeq" id="WP_068005375.1">
    <property type="nucleotide sequence ID" value="NZ_QQBC01000016.1"/>
</dbReference>
<dbReference type="SUPFAM" id="SSF46785">
    <property type="entry name" value="Winged helix' DNA-binding domain"/>
    <property type="match status" value="1"/>
</dbReference>
<dbReference type="PANTHER" id="PTHR30136">
    <property type="entry name" value="HELIX-TURN-HELIX TRANSCRIPTIONAL REGULATOR, ICLR FAMILY"/>
    <property type="match status" value="1"/>
</dbReference>
<dbReference type="PANTHER" id="PTHR30136:SF24">
    <property type="entry name" value="HTH-TYPE TRANSCRIPTIONAL REPRESSOR ALLR"/>
    <property type="match status" value="1"/>
</dbReference>
<feature type="domain" description="IclR-ED" evidence="5">
    <location>
        <begin position="70"/>
        <end position="248"/>
    </location>
</feature>
<evidence type="ECO:0000259" key="5">
    <source>
        <dbReference type="PROSITE" id="PS51078"/>
    </source>
</evidence>
<dbReference type="GO" id="GO:0003677">
    <property type="term" value="F:DNA binding"/>
    <property type="evidence" value="ECO:0007669"/>
    <property type="project" value="UniProtKB-KW"/>
</dbReference>
<dbReference type="Pfam" id="PF01614">
    <property type="entry name" value="IclR_C"/>
    <property type="match status" value="1"/>
</dbReference>
<dbReference type="EMBL" id="QQBC01000016">
    <property type="protein sequence ID" value="RDI60357.1"/>
    <property type="molecule type" value="Genomic_DNA"/>
</dbReference>